<reference evidence="2" key="1">
    <citation type="submission" date="2022-07" db="EMBL/GenBank/DDBJ databases">
        <title>Chromosome-level genome of Muraenolepis orangiensis.</title>
        <authorList>
            <person name="Kim J."/>
        </authorList>
    </citation>
    <scope>NUCLEOTIDE SEQUENCE</scope>
    <source>
        <strain evidence="2">KU_S4_2022</strain>
        <tissue evidence="2">Muscle</tissue>
    </source>
</reference>
<feature type="compositionally biased region" description="Basic and acidic residues" evidence="1">
    <location>
        <begin position="9"/>
        <end position="18"/>
    </location>
</feature>
<dbReference type="Proteomes" id="UP001148018">
    <property type="component" value="Unassembled WGS sequence"/>
</dbReference>
<keyword evidence="3" id="KW-1185">Reference proteome</keyword>
<gene>
    <name evidence="2" type="ORF">NHX12_022547</name>
</gene>
<evidence type="ECO:0000313" key="3">
    <source>
        <dbReference type="Proteomes" id="UP001148018"/>
    </source>
</evidence>
<feature type="region of interest" description="Disordered" evidence="1">
    <location>
        <begin position="1"/>
        <end position="46"/>
    </location>
</feature>
<proteinExistence type="predicted"/>
<evidence type="ECO:0000256" key="1">
    <source>
        <dbReference type="SAM" id="MobiDB-lite"/>
    </source>
</evidence>
<sequence>MNAGRSLHRQPEPLEKRLPHQRAPGDVGTGFESLPRPMSNTSRLRTRRILTPNITRTFRAEDRGPEQEVVPRAALWTLKVPRAALWTLKVPRAALWTLKVPRAALWTLKVPRAALWTLKVPRAALWTLKVPRAALWTLKVPRAAL</sequence>
<accession>A0A9Q0ENF4</accession>
<name>A0A9Q0ENF4_9TELE</name>
<dbReference type="EMBL" id="JANIIK010000038">
    <property type="protein sequence ID" value="KAJ3610455.1"/>
    <property type="molecule type" value="Genomic_DNA"/>
</dbReference>
<evidence type="ECO:0000313" key="2">
    <source>
        <dbReference type="EMBL" id="KAJ3610455.1"/>
    </source>
</evidence>
<comment type="caution">
    <text evidence="2">The sequence shown here is derived from an EMBL/GenBank/DDBJ whole genome shotgun (WGS) entry which is preliminary data.</text>
</comment>
<organism evidence="2 3">
    <name type="scientific">Muraenolepis orangiensis</name>
    <name type="common">Patagonian moray cod</name>
    <dbReference type="NCBI Taxonomy" id="630683"/>
    <lineage>
        <taxon>Eukaryota</taxon>
        <taxon>Metazoa</taxon>
        <taxon>Chordata</taxon>
        <taxon>Craniata</taxon>
        <taxon>Vertebrata</taxon>
        <taxon>Euteleostomi</taxon>
        <taxon>Actinopterygii</taxon>
        <taxon>Neopterygii</taxon>
        <taxon>Teleostei</taxon>
        <taxon>Neoteleostei</taxon>
        <taxon>Acanthomorphata</taxon>
        <taxon>Zeiogadaria</taxon>
        <taxon>Gadariae</taxon>
        <taxon>Gadiformes</taxon>
        <taxon>Muraenolepidoidei</taxon>
        <taxon>Muraenolepididae</taxon>
        <taxon>Muraenolepis</taxon>
    </lineage>
</organism>
<protein>
    <submittedName>
        <fullName evidence="2">Uncharacterized protein</fullName>
    </submittedName>
</protein>
<dbReference type="AlphaFoldDB" id="A0A9Q0ENF4"/>